<keyword evidence="3" id="KW-1185">Reference proteome</keyword>
<dbReference type="Proteomes" id="UP001558613">
    <property type="component" value="Unassembled WGS sequence"/>
</dbReference>
<gene>
    <name evidence="2" type="ORF">QQF64_000012</name>
</gene>
<reference evidence="2 3" key="1">
    <citation type="submission" date="2023-09" db="EMBL/GenBank/DDBJ databases">
        <authorList>
            <person name="Wang M."/>
        </authorList>
    </citation>
    <scope>NUCLEOTIDE SEQUENCE [LARGE SCALE GENOMIC DNA]</scope>
    <source>
        <strain evidence="2">GT-2023</strain>
        <tissue evidence="2">Liver</tissue>
    </source>
</reference>
<accession>A0ABR3NWC7</accession>
<dbReference type="PANTHER" id="PTHR11412:SF81">
    <property type="entry name" value="COMPLEMENT C3"/>
    <property type="match status" value="1"/>
</dbReference>
<dbReference type="InterPro" id="IPR050473">
    <property type="entry name" value="A2M/Complement_sys"/>
</dbReference>
<name>A0ABR3NWC7_9TELE</name>
<evidence type="ECO:0000259" key="1">
    <source>
        <dbReference type="Pfam" id="PF07703"/>
    </source>
</evidence>
<dbReference type="EMBL" id="JAYMGO010000001">
    <property type="protein sequence ID" value="KAL1281209.1"/>
    <property type="molecule type" value="Genomic_DNA"/>
</dbReference>
<evidence type="ECO:0000313" key="3">
    <source>
        <dbReference type="Proteomes" id="UP001558613"/>
    </source>
</evidence>
<feature type="domain" description="Alpha-2-macroglobulin bait region" evidence="1">
    <location>
        <begin position="1"/>
        <end position="75"/>
    </location>
</feature>
<organism evidence="2 3">
    <name type="scientific">Cirrhinus molitorella</name>
    <name type="common">mud carp</name>
    <dbReference type="NCBI Taxonomy" id="172907"/>
    <lineage>
        <taxon>Eukaryota</taxon>
        <taxon>Metazoa</taxon>
        <taxon>Chordata</taxon>
        <taxon>Craniata</taxon>
        <taxon>Vertebrata</taxon>
        <taxon>Euteleostomi</taxon>
        <taxon>Actinopterygii</taxon>
        <taxon>Neopterygii</taxon>
        <taxon>Teleostei</taxon>
        <taxon>Ostariophysi</taxon>
        <taxon>Cypriniformes</taxon>
        <taxon>Cyprinidae</taxon>
        <taxon>Labeoninae</taxon>
        <taxon>Labeonini</taxon>
        <taxon>Cirrhinus</taxon>
    </lineage>
</organism>
<evidence type="ECO:0000313" key="2">
    <source>
        <dbReference type="EMBL" id="KAL1281209.1"/>
    </source>
</evidence>
<dbReference type="Gene3D" id="2.60.40.1930">
    <property type="match status" value="1"/>
</dbReference>
<dbReference type="Pfam" id="PF07703">
    <property type="entry name" value="A2M_BRD"/>
    <property type="match status" value="1"/>
</dbReference>
<sequence>MVPSFRFVAYYHVGSSEVVSDSVWVDMKDTCMGTLKVEVKDPTQYGPGDQISLKISGDPGAKVGLVAVDKGVYVLNGQEQTHSDEAGKYSGELKMVLCGRTAKKFPRLLL</sequence>
<dbReference type="PANTHER" id="PTHR11412">
    <property type="entry name" value="MACROGLOBULIN / COMPLEMENT"/>
    <property type="match status" value="1"/>
</dbReference>
<dbReference type="Gene3D" id="6.20.50.160">
    <property type="match status" value="1"/>
</dbReference>
<proteinExistence type="predicted"/>
<dbReference type="InterPro" id="IPR011625">
    <property type="entry name" value="A2M_N_BRD"/>
</dbReference>
<comment type="caution">
    <text evidence="2">The sequence shown here is derived from an EMBL/GenBank/DDBJ whole genome shotgun (WGS) entry which is preliminary data.</text>
</comment>
<protein>
    <recommendedName>
        <fullName evidence="1">Alpha-2-macroglobulin bait region domain-containing protein</fullName>
    </recommendedName>
</protein>